<name>A0ACC3AE81_9EURO</name>
<dbReference type="EMBL" id="JAPDRQ010000033">
    <property type="protein sequence ID" value="KAJ9660161.1"/>
    <property type="molecule type" value="Genomic_DNA"/>
</dbReference>
<comment type="caution">
    <text evidence="1">The sequence shown here is derived from an EMBL/GenBank/DDBJ whole genome shotgun (WGS) entry which is preliminary data.</text>
</comment>
<organism evidence="1 2">
    <name type="scientific">Neophaeococcomyces mojaviensis</name>
    <dbReference type="NCBI Taxonomy" id="3383035"/>
    <lineage>
        <taxon>Eukaryota</taxon>
        <taxon>Fungi</taxon>
        <taxon>Dikarya</taxon>
        <taxon>Ascomycota</taxon>
        <taxon>Pezizomycotina</taxon>
        <taxon>Eurotiomycetes</taxon>
        <taxon>Chaetothyriomycetidae</taxon>
        <taxon>Chaetothyriales</taxon>
        <taxon>Chaetothyriales incertae sedis</taxon>
        <taxon>Neophaeococcomyces</taxon>
    </lineage>
</organism>
<evidence type="ECO:0000313" key="1">
    <source>
        <dbReference type="EMBL" id="KAJ9660161.1"/>
    </source>
</evidence>
<proteinExistence type="predicted"/>
<reference evidence="1" key="1">
    <citation type="submission" date="2022-10" db="EMBL/GenBank/DDBJ databases">
        <title>Culturing micro-colonial fungi from biological soil crusts in the Mojave desert and describing Neophaeococcomyces mojavensis, and introducing the new genera and species Taxawa tesnikishii.</title>
        <authorList>
            <person name="Kurbessoian T."/>
            <person name="Stajich J.E."/>
        </authorList>
    </citation>
    <scope>NUCLEOTIDE SEQUENCE</scope>
    <source>
        <strain evidence="1">JES_112</strain>
    </source>
</reference>
<keyword evidence="2" id="KW-1185">Reference proteome</keyword>
<sequence>MSWFSFLSNFKLPPPADSIRPQAQPQGKRILEEQPAPNTPSNIQPTTTSATLTSAEYAQIQADGRRRNKLIFAAGLAFFGLSIITTRRSLIRRRLASKVAYYKDAPTHHQEQSKQVSGALEAVEALNIATINVLSVAMMATGGALWYMDVNSLADARRMIRGGLGVDGKGKTEQEAEEEIEEFIASVLARKDEKEGKK</sequence>
<gene>
    <name evidence="1" type="ORF">H2198_002667</name>
</gene>
<dbReference type="Proteomes" id="UP001172386">
    <property type="component" value="Unassembled WGS sequence"/>
</dbReference>
<protein>
    <submittedName>
        <fullName evidence="1">Uncharacterized protein</fullName>
    </submittedName>
</protein>
<evidence type="ECO:0000313" key="2">
    <source>
        <dbReference type="Proteomes" id="UP001172386"/>
    </source>
</evidence>
<accession>A0ACC3AE81</accession>